<keyword evidence="2" id="KW-1185">Reference proteome</keyword>
<organism evidence="1 2">
    <name type="scientific">Vigna mungo</name>
    <name type="common">Black gram</name>
    <name type="synonym">Phaseolus mungo</name>
    <dbReference type="NCBI Taxonomy" id="3915"/>
    <lineage>
        <taxon>Eukaryota</taxon>
        <taxon>Viridiplantae</taxon>
        <taxon>Streptophyta</taxon>
        <taxon>Embryophyta</taxon>
        <taxon>Tracheophyta</taxon>
        <taxon>Spermatophyta</taxon>
        <taxon>Magnoliopsida</taxon>
        <taxon>eudicotyledons</taxon>
        <taxon>Gunneridae</taxon>
        <taxon>Pentapetalae</taxon>
        <taxon>rosids</taxon>
        <taxon>fabids</taxon>
        <taxon>Fabales</taxon>
        <taxon>Fabaceae</taxon>
        <taxon>Papilionoideae</taxon>
        <taxon>50 kb inversion clade</taxon>
        <taxon>NPAAA clade</taxon>
        <taxon>indigoferoid/millettioid clade</taxon>
        <taxon>Phaseoleae</taxon>
        <taxon>Vigna</taxon>
    </lineage>
</organism>
<proteinExistence type="predicted"/>
<sequence>MNILENVPGSFSIRISAIFKAGTNTCGSFHARTPAKKLDILVTLNKDWIISAVLKYINFPMTERHLCRTGPLTLEPYICIKTGRRSIANCLRSSGWSFNSFSRADISVTFPFESSCFPELPAGDFLIMGPFINMLEMIGREIVPCGNGGRSSFARFTISNICSGGLLNAGETEALEETPEPDRISLRIPLIPSSSKVLAPRGDPLAQVERSRIKPVYVGVLREA</sequence>
<protein>
    <submittedName>
        <fullName evidence="1">Uncharacterized protein</fullName>
    </submittedName>
</protein>
<reference evidence="1 2" key="1">
    <citation type="journal article" date="2023" name="Life. Sci Alliance">
        <title>Evolutionary insights into 3D genome organization and epigenetic landscape of Vigna mungo.</title>
        <authorList>
            <person name="Junaid A."/>
            <person name="Singh B."/>
            <person name="Bhatia S."/>
        </authorList>
    </citation>
    <scope>NUCLEOTIDE SEQUENCE [LARGE SCALE GENOMIC DNA]</scope>
    <source>
        <strain evidence="1">Urdbean</strain>
    </source>
</reference>
<dbReference type="Proteomes" id="UP001374535">
    <property type="component" value="Chromosome 7"/>
</dbReference>
<evidence type="ECO:0000313" key="1">
    <source>
        <dbReference type="EMBL" id="WVZ03794.1"/>
    </source>
</evidence>
<dbReference type="AlphaFoldDB" id="A0AAQ3N665"/>
<accession>A0AAQ3N665</accession>
<name>A0AAQ3N665_VIGMU</name>
<dbReference type="EMBL" id="CP144694">
    <property type="protein sequence ID" value="WVZ03794.1"/>
    <property type="molecule type" value="Genomic_DNA"/>
</dbReference>
<evidence type="ECO:0000313" key="2">
    <source>
        <dbReference type="Proteomes" id="UP001374535"/>
    </source>
</evidence>
<gene>
    <name evidence="1" type="ORF">V8G54_024600</name>
</gene>